<comment type="caution">
    <text evidence="3">The sequence shown here is derived from an EMBL/GenBank/DDBJ whole genome shotgun (WGS) entry which is preliminary data.</text>
</comment>
<dbReference type="InterPro" id="IPR036165">
    <property type="entry name" value="YefM-like_sf"/>
</dbReference>
<comment type="similarity">
    <text evidence="1 2">Belongs to the phD/YefM antitoxin family.</text>
</comment>
<evidence type="ECO:0000256" key="1">
    <source>
        <dbReference type="ARBA" id="ARBA00009981"/>
    </source>
</evidence>
<sequence>MEATNMTDFRNNIRKYLDKVIDDSDNLTITRPHGKNVVVMSQEDYENLVENMYVVGNPNNRKHLDKSIEEAKQGKLTEVDLNDL</sequence>
<proteinExistence type="inferred from homology"/>
<gene>
    <name evidence="3" type="ORF">LOT_2101</name>
</gene>
<dbReference type="AlphaFoldDB" id="S4NUC5"/>
<dbReference type="STRING" id="1423780.FD05_GL000946"/>
<dbReference type="NCBIfam" id="TIGR01552">
    <property type="entry name" value="phd_fam"/>
    <property type="match status" value="1"/>
</dbReference>
<dbReference type="PANTHER" id="PTHR33713">
    <property type="entry name" value="ANTITOXIN YAFN-RELATED"/>
    <property type="match status" value="1"/>
</dbReference>
<name>S4NUC5_9LACO</name>
<comment type="function">
    <text evidence="2">Antitoxin component of a type II toxin-antitoxin (TA) system.</text>
</comment>
<dbReference type="Gene3D" id="3.40.1620.10">
    <property type="entry name" value="YefM-like domain"/>
    <property type="match status" value="1"/>
</dbReference>
<dbReference type="PANTHER" id="PTHR33713:SF6">
    <property type="entry name" value="ANTITOXIN YEFM"/>
    <property type="match status" value="1"/>
</dbReference>
<keyword evidence="4" id="KW-1185">Reference proteome</keyword>
<dbReference type="EMBL" id="BASH01000009">
    <property type="protein sequence ID" value="GAD17563.1"/>
    <property type="molecule type" value="Genomic_DNA"/>
</dbReference>
<reference evidence="4" key="1">
    <citation type="journal article" date="2013" name="Genome Announc.">
        <title>Draft Genome Sequence of D-Branched-Chain Amino Acid Producer Lactobacillus otakiensis JCM 15040T, Isolated from a Traditional Japanese Pickle.</title>
        <authorList>
            <person name="Doi K."/>
            <person name="Mori K."/>
            <person name="Mutaguchi Y."/>
            <person name="Tashiro K."/>
            <person name="Fujino Y."/>
            <person name="Ohmori T."/>
            <person name="Kuhara S."/>
            <person name="Ohshima T."/>
        </authorList>
    </citation>
    <scope>NUCLEOTIDE SEQUENCE [LARGE SCALE GENOMIC DNA]</scope>
    <source>
        <strain evidence="4">JCM 15040</strain>
    </source>
</reference>
<dbReference type="PATRIC" id="fig|1423780.4.peg.948"/>
<dbReference type="Proteomes" id="UP000016361">
    <property type="component" value="Unassembled WGS sequence"/>
</dbReference>
<dbReference type="eggNOG" id="COG2161">
    <property type="taxonomic scope" value="Bacteria"/>
</dbReference>
<accession>S4NUC5</accession>
<dbReference type="InterPro" id="IPR006442">
    <property type="entry name" value="Antitoxin_Phd/YefM"/>
</dbReference>
<dbReference type="GeneID" id="301048204"/>
<dbReference type="OrthoDB" id="9802003at2"/>
<dbReference type="Pfam" id="PF02604">
    <property type="entry name" value="PhdYeFM_antitox"/>
    <property type="match status" value="1"/>
</dbReference>
<dbReference type="RefSeq" id="WP_020282001.1">
    <property type="nucleotide sequence ID" value="NZ_AZED01000013.1"/>
</dbReference>
<protein>
    <recommendedName>
        <fullName evidence="2">Antitoxin</fullName>
    </recommendedName>
</protein>
<organism evidence="3 4">
    <name type="scientific">Lentilactobacillus otakiensis DSM 19908 = JCM 15040</name>
    <dbReference type="NCBI Taxonomy" id="1423780"/>
    <lineage>
        <taxon>Bacteria</taxon>
        <taxon>Bacillati</taxon>
        <taxon>Bacillota</taxon>
        <taxon>Bacilli</taxon>
        <taxon>Lactobacillales</taxon>
        <taxon>Lactobacillaceae</taxon>
        <taxon>Lentilactobacillus</taxon>
    </lineage>
</organism>
<evidence type="ECO:0000313" key="4">
    <source>
        <dbReference type="Proteomes" id="UP000016361"/>
    </source>
</evidence>
<dbReference type="InterPro" id="IPR051405">
    <property type="entry name" value="phD/YefM_antitoxin"/>
</dbReference>
<evidence type="ECO:0000313" key="3">
    <source>
        <dbReference type="EMBL" id="GAD17563.1"/>
    </source>
</evidence>
<dbReference type="Gene3D" id="6.10.250.330">
    <property type="match status" value="1"/>
</dbReference>
<evidence type="ECO:0000256" key="2">
    <source>
        <dbReference type="RuleBase" id="RU362080"/>
    </source>
</evidence>
<dbReference type="SUPFAM" id="SSF143120">
    <property type="entry name" value="YefM-like"/>
    <property type="match status" value="1"/>
</dbReference>